<keyword evidence="3" id="KW-1185">Reference proteome</keyword>
<dbReference type="SUPFAM" id="SSF118370">
    <property type="entry name" value="Vasodilator-stimulated phosphoprotein, VASP, tetramerisation domain"/>
    <property type="match status" value="1"/>
</dbReference>
<dbReference type="InterPro" id="IPR038023">
    <property type="entry name" value="VASP_sf"/>
</dbReference>
<feature type="compositionally biased region" description="Low complexity" evidence="1">
    <location>
        <begin position="19"/>
        <end position="41"/>
    </location>
</feature>
<organism evidence="2 3">
    <name type="scientific">Helicoverpa armigera</name>
    <name type="common">Cotton bollworm</name>
    <name type="synonym">Heliothis armigera</name>
    <dbReference type="NCBI Taxonomy" id="29058"/>
    <lineage>
        <taxon>Eukaryota</taxon>
        <taxon>Metazoa</taxon>
        <taxon>Ecdysozoa</taxon>
        <taxon>Arthropoda</taxon>
        <taxon>Hexapoda</taxon>
        <taxon>Insecta</taxon>
        <taxon>Pterygota</taxon>
        <taxon>Neoptera</taxon>
        <taxon>Endopterygota</taxon>
        <taxon>Lepidoptera</taxon>
        <taxon>Glossata</taxon>
        <taxon>Ditrysia</taxon>
        <taxon>Noctuoidea</taxon>
        <taxon>Noctuidae</taxon>
        <taxon>Heliothinae</taxon>
        <taxon>Helicoverpa</taxon>
    </lineage>
</organism>
<protein>
    <submittedName>
        <fullName evidence="2">Uncharacterized protein</fullName>
    </submittedName>
</protein>
<reference evidence="2 3" key="1">
    <citation type="journal article" date="2017" name="BMC Biol.">
        <title>Genomic innovations, transcriptional plasticity and gene loss underlying the evolution and divergence of two highly polyphagous and invasive Helicoverpa pest species.</title>
        <authorList>
            <person name="Pearce S.L."/>
            <person name="Clarke D.F."/>
            <person name="East P.D."/>
            <person name="Elfekih S."/>
            <person name="Gordon K.H."/>
            <person name="Jermiin L.S."/>
            <person name="McGaughran A."/>
            <person name="Oakeshott J.G."/>
            <person name="Papanikolaou A."/>
            <person name="Perera O.P."/>
            <person name="Rane R.V."/>
            <person name="Richards S."/>
            <person name="Tay W.T."/>
            <person name="Walsh T.K."/>
            <person name="Anderson A."/>
            <person name="Anderson C.J."/>
            <person name="Asgari S."/>
            <person name="Board P.G."/>
            <person name="Bretschneider A."/>
            <person name="Campbell P.M."/>
            <person name="Chertemps T."/>
            <person name="Christeller J.T."/>
            <person name="Coppin C.W."/>
            <person name="Downes S.J."/>
            <person name="Duan G."/>
            <person name="Farnsworth C.A."/>
            <person name="Good R.T."/>
            <person name="Han L.B."/>
            <person name="Han Y.C."/>
            <person name="Hatje K."/>
            <person name="Horne I."/>
            <person name="Huang Y.P."/>
            <person name="Hughes D.S."/>
            <person name="Jacquin-Joly E."/>
            <person name="James W."/>
            <person name="Jhangiani S."/>
            <person name="Kollmar M."/>
            <person name="Kuwar S.S."/>
            <person name="Li S."/>
            <person name="Liu N.Y."/>
            <person name="Maibeche M.T."/>
            <person name="Miller J.R."/>
            <person name="Montagne N."/>
            <person name="Perry T."/>
            <person name="Qu J."/>
            <person name="Song S.V."/>
            <person name="Sutton G.G."/>
            <person name="Vogel H."/>
            <person name="Walenz B.P."/>
            <person name="Xu W."/>
            <person name="Zhang H.J."/>
            <person name="Zou Z."/>
            <person name="Batterham P."/>
            <person name="Edwards O.R."/>
            <person name="Feyereisen R."/>
            <person name="Gibbs R.A."/>
            <person name="Heckel D.G."/>
            <person name="McGrath A."/>
            <person name="Robin C."/>
            <person name="Scherer S.E."/>
            <person name="Worley K.C."/>
            <person name="Wu Y.D."/>
        </authorList>
    </citation>
    <scope>NUCLEOTIDE SEQUENCE [LARGE SCALE GENOMIC DNA]</scope>
    <source>
        <strain evidence="2">Harm_GR_Male_#8</strain>
        <tissue evidence="2">Whole organism</tissue>
    </source>
</reference>
<dbReference type="EMBL" id="KZ150285">
    <property type="protein sequence ID" value="PZC71614.1"/>
    <property type="molecule type" value="Genomic_DNA"/>
</dbReference>
<dbReference type="Proteomes" id="UP000249218">
    <property type="component" value="Unassembled WGS sequence"/>
</dbReference>
<name>A0A2W1BCR7_HELAM</name>
<evidence type="ECO:0000256" key="1">
    <source>
        <dbReference type="SAM" id="MobiDB-lite"/>
    </source>
</evidence>
<sequence>MLCLMNQTNGQSPALQAEAASPPGGAEHSGSSSSSGGSRAGTLSCMMNEMARTLARRRAHLDKAEESSTDNSEMMREMRHQLNQIKKEILDAMKAEFARR</sequence>
<feature type="compositionally biased region" description="Polar residues" evidence="1">
    <location>
        <begin position="1"/>
        <end position="14"/>
    </location>
</feature>
<accession>A0A2W1BCR7</accession>
<dbReference type="Gene3D" id="1.20.5.1160">
    <property type="entry name" value="Vasodilator-stimulated phosphoprotein"/>
    <property type="match status" value="1"/>
</dbReference>
<evidence type="ECO:0000313" key="2">
    <source>
        <dbReference type="EMBL" id="PZC71614.1"/>
    </source>
</evidence>
<dbReference type="AlphaFoldDB" id="A0A2W1BCR7"/>
<gene>
    <name evidence="2" type="primary">HaOG212882</name>
    <name evidence="2" type="ORF">B5X24_HaOG212882</name>
</gene>
<feature type="region of interest" description="Disordered" evidence="1">
    <location>
        <begin position="1"/>
        <end position="44"/>
    </location>
</feature>
<proteinExistence type="predicted"/>
<evidence type="ECO:0000313" key="3">
    <source>
        <dbReference type="Proteomes" id="UP000249218"/>
    </source>
</evidence>